<feature type="domain" description="FAD dependent oxidoreductase" evidence="1">
    <location>
        <begin position="7"/>
        <end position="209"/>
    </location>
</feature>
<dbReference type="InterPro" id="IPR006076">
    <property type="entry name" value="FAD-dep_OxRdtase"/>
</dbReference>
<gene>
    <name evidence="2" type="ORF">GSI_08820</name>
</gene>
<dbReference type="EMBL" id="AYKW01000023">
    <property type="protein sequence ID" value="PIL28776.1"/>
    <property type="molecule type" value="Genomic_DNA"/>
</dbReference>
<dbReference type="SUPFAM" id="SSF51905">
    <property type="entry name" value="FAD/NAD(P)-binding domain"/>
    <property type="match status" value="1"/>
</dbReference>
<proteinExistence type="predicted"/>
<keyword evidence="3" id="KW-1185">Reference proteome</keyword>
<dbReference type="OrthoDB" id="498204at2759"/>
<organism evidence="2 3">
    <name type="scientific">Ganoderma sinense ZZ0214-1</name>
    <dbReference type="NCBI Taxonomy" id="1077348"/>
    <lineage>
        <taxon>Eukaryota</taxon>
        <taxon>Fungi</taxon>
        <taxon>Dikarya</taxon>
        <taxon>Basidiomycota</taxon>
        <taxon>Agaricomycotina</taxon>
        <taxon>Agaricomycetes</taxon>
        <taxon>Polyporales</taxon>
        <taxon>Polyporaceae</taxon>
        <taxon>Ganoderma</taxon>
    </lineage>
</organism>
<dbReference type="AlphaFoldDB" id="A0A2G8S4S3"/>
<comment type="caution">
    <text evidence="2">The sequence shown here is derived from an EMBL/GenBank/DDBJ whole genome shotgun (WGS) entry which is preliminary data.</text>
</comment>
<sequence>MAPFSATAQVHPYLFTTSMMDLAKEKGVKFVSGKATAINIDHSNLSSPHVTGVTYAPSDWSRTLLSGYETTSDVTSESQTLPATHVILAAGAITIIPKEGTTISPYVLFTEISLPPDLASESSTASPEIYARPTNEVCCCRPGDDSPVPKTVDEVEVDARACESIREHAASTPGRDDRQAAGVLPPVGGGAADSVAKGLVIATRHTCWGSASF</sequence>
<dbReference type="Pfam" id="PF01266">
    <property type="entry name" value="DAO"/>
    <property type="match status" value="1"/>
</dbReference>
<reference evidence="2 3" key="1">
    <citation type="journal article" date="2015" name="Sci. Rep.">
        <title>Chromosome-level genome map provides insights into diverse defense mechanisms in the medicinal fungus Ganoderma sinense.</title>
        <authorList>
            <person name="Zhu Y."/>
            <person name="Xu J."/>
            <person name="Sun C."/>
            <person name="Zhou S."/>
            <person name="Xu H."/>
            <person name="Nelson D.R."/>
            <person name="Qian J."/>
            <person name="Song J."/>
            <person name="Luo H."/>
            <person name="Xiang L."/>
            <person name="Li Y."/>
            <person name="Xu Z."/>
            <person name="Ji A."/>
            <person name="Wang L."/>
            <person name="Lu S."/>
            <person name="Hayward A."/>
            <person name="Sun W."/>
            <person name="Li X."/>
            <person name="Schwartz D.C."/>
            <person name="Wang Y."/>
            <person name="Chen S."/>
        </authorList>
    </citation>
    <scope>NUCLEOTIDE SEQUENCE [LARGE SCALE GENOMIC DNA]</scope>
    <source>
        <strain evidence="2 3">ZZ0214-1</strain>
    </source>
</reference>
<dbReference type="Proteomes" id="UP000230002">
    <property type="component" value="Unassembled WGS sequence"/>
</dbReference>
<evidence type="ECO:0000313" key="3">
    <source>
        <dbReference type="Proteomes" id="UP000230002"/>
    </source>
</evidence>
<protein>
    <recommendedName>
        <fullName evidence="1">FAD dependent oxidoreductase domain-containing protein</fullName>
    </recommendedName>
</protein>
<evidence type="ECO:0000313" key="2">
    <source>
        <dbReference type="EMBL" id="PIL28776.1"/>
    </source>
</evidence>
<evidence type="ECO:0000259" key="1">
    <source>
        <dbReference type="Pfam" id="PF01266"/>
    </source>
</evidence>
<name>A0A2G8S4S3_9APHY</name>
<accession>A0A2G8S4S3</accession>
<dbReference type="STRING" id="1077348.A0A2G8S4S3"/>
<dbReference type="InterPro" id="IPR036188">
    <property type="entry name" value="FAD/NAD-bd_sf"/>
</dbReference>